<evidence type="ECO:0000256" key="1">
    <source>
        <dbReference type="ARBA" id="ARBA00004167"/>
    </source>
</evidence>
<organism evidence="9 10">
    <name type="scientific">Euplotes crassus</name>
    <dbReference type="NCBI Taxonomy" id="5936"/>
    <lineage>
        <taxon>Eukaryota</taxon>
        <taxon>Sar</taxon>
        <taxon>Alveolata</taxon>
        <taxon>Ciliophora</taxon>
        <taxon>Intramacronucleata</taxon>
        <taxon>Spirotrichea</taxon>
        <taxon>Hypotrichia</taxon>
        <taxon>Euplotida</taxon>
        <taxon>Euplotidae</taxon>
        <taxon>Moneuplotes</taxon>
    </lineage>
</organism>
<keyword evidence="4 7" id="KW-1133">Transmembrane helix</keyword>
<evidence type="ECO:0000259" key="8">
    <source>
        <dbReference type="PROSITE" id="PS50004"/>
    </source>
</evidence>
<dbReference type="PANTHER" id="PTHR12546:SF33">
    <property type="entry name" value="SPERM VESICLE FUSION PROTEIN FER-1"/>
    <property type="match status" value="1"/>
</dbReference>
<accession>A0AAD1Y315</accession>
<feature type="compositionally biased region" description="Basic and acidic residues" evidence="6">
    <location>
        <begin position="1373"/>
        <end position="1385"/>
    </location>
</feature>
<reference evidence="9" key="1">
    <citation type="submission" date="2023-07" db="EMBL/GenBank/DDBJ databases">
        <authorList>
            <consortium name="AG Swart"/>
            <person name="Singh M."/>
            <person name="Singh A."/>
            <person name="Seah K."/>
            <person name="Emmerich C."/>
        </authorList>
    </citation>
    <scope>NUCLEOTIDE SEQUENCE</scope>
    <source>
        <strain evidence="9">DP1</strain>
    </source>
</reference>
<feature type="compositionally biased region" description="Basic residues" evidence="6">
    <location>
        <begin position="1109"/>
        <end position="1118"/>
    </location>
</feature>
<dbReference type="GO" id="GO:0007009">
    <property type="term" value="P:plasma membrane organization"/>
    <property type="evidence" value="ECO:0007669"/>
    <property type="project" value="TreeGrafter"/>
</dbReference>
<feature type="compositionally biased region" description="Basic residues" evidence="6">
    <location>
        <begin position="993"/>
        <end position="1002"/>
    </location>
</feature>
<feature type="domain" description="C2" evidence="8">
    <location>
        <begin position="519"/>
        <end position="647"/>
    </location>
</feature>
<feature type="compositionally biased region" description="Acidic residues" evidence="6">
    <location>
        <begin position="960"/>
        <end position="977"/>
    </location>
</feature>
<feature type="domain" description="C2" evidence="8">
    <location>
        <begin position="195"/>
        <end position="317"/>
    </location>
</feature>
<dbReference type="PROSITE" id="PS50004">
    <property type="entry name" value="C2"/>
    <property type="match status" value="5"/>
</dbReference>
<keyword evidence="3" id="KW-0677">Repeat</keyword>
<feature type="domain" description="C2" evidence="8">
    <location>
        <begin position="1448"/>
        <end position="1580"/>
    </location>
</feature>
<evidence type="ECO:0000256" key="6">
    <source>
        <dbReference type="SAM" id="MobiDB-lite"/>
    </source>
</evidence>
<dbReference type="Gene3D" id="2.60.40.150">
    <property type="entry name" value="C2 domain"/>
    <property type="match status" value="5"/>
</dbReference>
<dbReference type="PANTHER" id="PTHR12546">
    <property type="entry name" value="FER-1-LIKE"/>
    <property type="match status" value="1"/>
</dbReference>
<comment type="subcellular location">
    <subcellularLocation>
        <location evidence="1">Membrane</location>
        <topology evidence="1">Single-pass membrane protein</topology>
    </subcellularLocation>
</comment>
<evidence type="ECO:0000313" key="9">
    <source>
        <dbReference type="EMBL" id="CAI2384461.1"/>
    </source>
</evidence>
<sequence>MSSEEEKEVKEKKEEKKKKEIGEVHKAVDDVIIKPGDYRIQVQLLEAKEIIPHKSIGMSIFSNNEGSCDPIVDVKVAGQSKKSEHQNNTLSPIFNETLYFELNKMSETELEQAVIDLSLYDYNALSTNSFIGKFTIDAAYIYQMNPDHELYRKWVILTDTTDATEGVKGYLRVTINVLGPGDRPPVHNEMKDLKSKGDDGENNIFSPGHVEKRGMLMKMNLYKAEHLPPTDLYNNKTDSYVKVSFAGVGIRSKEVPDERNPVYNQQLQIPVVLPCMNSKIRCEVWDADWGRDERTGTFIATFPTNDKDRKPTESMWVNMYGPPFGVMGDKADYMTKYSNAGTHYTGRVLYSLEYEARKDPKKSVEDIEFEIPDNPPPNPPERVYILRVDLFNGFELPESIRKASIHITCGPYKASSPVVKVKECCATWNHVFADMKITAPVEISQIYDVIIYLSTSKKEKDRICFLRIPAKDALYSLNPNLGIQKFTLVEDISKDAIGDEEFPGILNMRLTLFDKNPMRRPKNVFPPEERMHEYYQDYILRVYLYMGRDLPAADDTGLADPFIILRCAGAKKQSTTKKETLNPGWFETVEMKINIPKVGNSIFPEPSVSLLCYDEDSFGRKDLLGRALMEMKGEQKVIEEKNREVEYSLFLEPTWHELYFDALKEQKGYLLAGFGLLEPEVAESYPPISILPPSIPCTLRVVCIGIRDLIDSINIVPLKRLSLKFDVSGDTHEAMESNKHPVRYNSCNIGEILDVPIDIPLNPLYSPVLSVYVYDHILGLIGTRLIGISHIPLSSIVRKTLRGFLERKNKLGYKERDSLERSIQFAELSQRARTVTNNEFHGVMMDEAALNKSLKKLQIMIDRGQVDLNSLVSGITEENAIEDVLKDMERRDKEANGSISGREIVYEFTDEDYEDIESYLKEDLSMKESEEEESSSEEVSLHSKSSKQSERESTIKSDDIVLENEESESEESNEEEESRGSRGYSRIREKSPKKNKKSKKKKKDYEKLDDSDSRYTTETQPKLTNDKSGANNLISKKGREKGIQSKQTIERALSGYSHRKDKVKKVAIQKMLHNKFRQKAKEDAIAAEERKKKEKEKYEEIYKNDEKKKKMKTKRNKKISTPAEDTDPEEDLSLLPDYLVDRDIYEDELEEAIIKKKPFNRSNILSGQTRGQKGWFFKKVVNTQSVSGVLKGIPVIQMPDDDPQELYNKYKRFLVPTNLVCRVYILKGKSLTPKDSRNSDPYIIIKCGSKVINDEKNVIDDTNNPGFYKHFDISVSIPGASTLKIQVWDDDGIVGDDLIGETKIDLEERWFSKEWRIINDAANVLDEREFEEESKEEVKSQEANQNKESLEEEKKETLEEEKKEKDDEEEKEEKDQEKKKEEVKEVKKKNSKEEKKSQAKKKGSKEQISKVKPKRIIKKIPIEERTLTSITSAAPQGILECWIELMSAKEAKQRTPTNVCPFPKKPMEIRVIVWGTKDVKFLDTAEKCNDLYVKGIFGKKELETDTHWRCRGNGSFNWRWKYKTKFPFDYDEEYGRNVLTFSLWDRDVTKSNEMICECRLDLNDYNTLIKSYKRGKSVKMLKNLPNKKKKSDRMWLLLTHPDRRDDMTGEYEPQGYLEVSVEIMPQEEADDKQNGFGRESPNMFPHLPKPTGRFQFDLFSPWKMLKELLGPALARKVAAVCCCIICCLVLFLFFYFFGWQLVTSIIF</sequence>
<feature type="domain" description="C2" evidence="8">
    <location>
        <begin position="20"/>
        <end position="151"/>
    </location>
</feature>
<keyword evidence="10" id="KW-1185">Reference proteome</keyword>
<feature type="compositionally biased region" description="Basic and acidic residues" evidence="6">
    <location>
        <begin position="1348"/>
        <end position="1365"/>
    </location>
</feature>
<evidence type="ECO:0000313" key="10">
    <source>
        <dbReference type="Proteomes" id="UP001295684"/>
    </source>
</evidence>
<dbReference type="InterPro" id="IPR012968">
    <property type="entry name" value="FerIin_dom"/>
</dbReference>
<feature type="compositionally biased region" description="Basic and acidic residues" evidence="6">
    <location>
        <begin position="1003"/>
        <end position="1015"/>
    </location>
</feature>
<name>A0AAD1Y315_EUPCR</name>
<feature type="region of interest" description="Disordered" evidence="6">
    <location>
        <begin position="1107"/>
        <end position="1130"/>
    </location>
</feature>
<gene>
    <name evidence="9" type="ORF">ECRASSUSDP1_LOCUS25988</name>
</gene>
<dbReference type="SMART" id="SM00239">
    <property type="entry name" value="C2"/>
    <property type="match status" value="5"/>
</dbReference>
<dbReference type="CDD" id="cd04037">
    <property type="entry name" value="C2E_Ferlin"/>
    <property type="match status" value="1"/>
</dbReference>
<dbReference type="InterPro" id="IPR035892">
    <property type="entry name" value="C2_domain_sf"/>
</dbReference>
<feature type="compositionally biased region" description="Basic and acidic residues" evidence="6">
    <location>
        <begin position="947"/>
        <end position="959"/>
    </location>
</feature>
<proteinExistence type="predicted"/>
<evidence type="ECO:0000256" key="7">
    <source>
        <dbReference type="SAM" id="Phobius"/>
    </source>
</evidence>
<protein>
    <recommendedName>
        <fullName evidence="8">C2 domain-containing protein</fullName>
    </recommendedName>
</protein>
<evidence type="ECO:0000256" key="4">
    <source>
        <dbReference type="ARBA" id="ARBA00022989"/>
    </source>
</evidence>
<keyword evidence="5 7" id="KW-0472">Membrane</keyword>
<evidence type="ECO:0000256" key="2">
    <source>
        <dbReference type="ARBA" id="ARBA00022692"/>
    </source>
</evidence>
<feature type="transmembrane region" description="Helical" evidence="7">
    <location>
        <begin position="1677"/>
        <end position="1697"/>
    </location>
</feature>
<evidence type="ECO:0000256" key="3">
    <source>
        <dbReference type="ARBA" id="ARBA00022737"/>
    </source>
</evidence>
<keyword evidence="2 7" id="KW-0812">Transmembrane</keyword>
<feature type="domain" description="C2" evidence="8">
    <location>
        <begin position="1197"/>
        <end position="1319"/>
    </location>
</feature>
<dbReference type="Pfam" id="PF00168">
    <property type="entry name" value="C2"/>
    <property type="match status" value="5"/>
</dbReference>
<feature type="region of interest" description="Disordered" evidence="6">
    <location>
        <begin position="1328"/>
        <end position="1410"/>
    </location>
</feature>
<feature type="region of interest" description="Disordered" evidence="6">
    <location>
        <begin position="923"/>
        <end position="1060"/>
    </location>
</feature>
<dbReference type="GO" id="GO:0016020">
    <property type="term" value="C:membrane"/>
    <property type="evidence" value="ECO:0007669"/>
    <property type="project" value="UniProtKB-SubCell"/>
</dbReference>
<dbReference type="EMBL" id="CAMPGE010026796">
    <property type="protein sequence ID" value="CAI2384461.1"/>
    <property type="molecule type" value="Genomic_DNA"/>
</dbReference>
<feature type="compositionally biased region" description="Polar residues" evidence="6">
    <location>
        <begin position="1016"/>
        <end position="1034"/>
    </location>
</feature>
<dbReference type="InterPro" id="IPR037721">
    <property type="entry name" value="Ferlin"/>
</dbReference>
<dbReference type="SUPFAM" id="SSF49562">
    <property type="entry name" value="C2 domain (Calcium/lipid-binding domain, CaLB)"/>
    <property type="match status" value="5"/>
</dbReference>
<dbReference type="Proteomes" id="UP001295684">
    <property type="component" value="Unassembled WGS sequence"/>
</dbReference>
<dbReference type="SMART" id="SM01202">
    <property type="entry name" value="FerI"/>
    <property type="match status" value="1"/>
</dbReference>
<comment type="caution">
    <text evidence="9">The sequence shown here is derived from an EMBL/GenBank/DDBJ whole genome shotgun (WGS) entry which is preliminary data.</text>
</comment>
<dbReference type="InterPro" id="IPR000008">
    <property type="entry name" value="C2_dom"/>
</dbReference>
<evidence type="ECO:0000256" key="5">
    <source>
        <dbReference type="ARBA" id="ARBA00023136"/>
    </source>
</evidence>
<dbReference type="Pfam" id="PF08151">
    <property type="entry name" value="FerI"/>
    <property type="match status" value="1"/>
</dbReference>
<dbReference type="InterPro" id="IPR037724">
    <property type="entry name" value="C2E_Ferlin"/>
</dbReference>